<dbReference type="AlphaFoldDB" id="A0A9X3ACV9"/>
<dbReference type="SUPFAM" id="SSF141571">
    <property type="entry name" value="Pentapeptide repeat-like"/>
    <property type="match status" value="1"/>
</dbReference>
<evidence type="ECO:0000256" key="1">
    <source>
        <dbReference type="SAM" id="MobiDB-lite"/>
    </source>
</evidence>
<accession>A0A9X3ACV9</accession>
<feature type="region of interest" description="Disordered" evidence="1">
    <location>
        <begin position="1"/>
        <end position="57"/>
    </location>
</feature>
<dbReference type="Proteomes" id="UP001141259">
    <property type="component" value="Unassembled WGS sequence"/>
</dbReference>
<dbReference type="PANTHER" id="PTHR14136">
    <property type="entry name" value="BTB_POZ DOMAIN-CONTAINING PROTEIN KCTD9"/>
    <property type="match status" value="1"/>
</dbReference>
<dbReference type="Gene3D" id="2.160.20.80">
    <property type="entry name" value="E3 ubiquitin-protein ligase SopA"/>
    <property type="match status" value="1"/>
</dbReference>
<dbReference type="InterPro" id="IPR051082">
    <property type="entry name" value="Pentapeptide-BTB/POZ_domain"/>
</dbReference>
<evidence type="ECO:0000256" key="2">
    <source>
        <dbReference type="SAM" id="Phobius"/>
    </source>
</evidence>
<keyword evidence="4" id="KW-1185">Reference proteome</keyword>
<keyword evidence="2" id="KW-0812">Transmembrane</keyword>
<dbReference type="EMBL" id="JANYMP010000001">
    <property type="protein sequence ID" value="MCS7475487.1"/>
    <property type="molecule type" value="Genomic_DNA"/>
</dbReference>
<reference evidence="3" key="1">
    <citation type="submission" date="2022-08" db="EMBL/GenBank/DDBJ databases">
        <authorList>
            <person name="Tistechok S."/>
            <person name="Samborskyy M."/>
            <person name="Roman I."/>
        </authorList>
    </citation>
    <scope>NUCLEOTIDE SEQUENCE</scope>
    <source>
        <strain evidence="3">DSM 103496</strain>
    </source>
</reference>
<protein>
    <submittedName>
        <fullName evidence="3">Pentapeptide repeat-containing protein</fullName>
    </submittedName>
</protein>
<proteinExistence type="predicted"/>
<dbReference type="InterPro" id="IPR001646">
    <property type="entry name" value="5peptide_repeat"/>
</dbReference>
<keyword evidence="2" id="KW-1133">Transmembrane helix</keyword>
<evidence type="ECO:0000313" key="3">
    <source>
        <dbReference type="EMBL" id="MCS7475487.1"/>
    </source>
</evidence>
<organism evidence="3 4">
    <name type="scientific">Umezawaea endophytica</name>
    <dbReference type="NCBI Taxonomy" id="1654476"/>
    <lineage>
        <taxon>Bacteria</taxon>
        <taxon>Bacillati</taxon>
        <taxon>Actinomycetota</taxon>
        <taxon>Actinomycetes</taxon>
        <taxon>Pseudonocardiales</taxon>
        <taxon>Pseudonocardiaceae</taxon>
        <taxon>Umezawaea</taxon>
    </lineage>
</organism>
<name>A0A9X3ACV9_9PSEU</name>
<feature type="transmembrane region" description="Helical" evidence="2">
    <location>
        <begin position="87"/>
        <end position="106"/>
    </location>
</feature>
<feature type="transmembrane region" description="Helical" evidence="2">
    <location>
        <begin position="62"/>
        <end position="81"/>
    </location>
</feature>
<dbReference type="RefSeq" id="WP_259621002.1">
    <property type="nucleotide sequence ID" value="NZ_JANYMP010000001.1"/>
</dbReference>
<sequence length="281" mass="28801">MAGDEDDGGEPGTTTRRPLDAAPRGQAPQTSRPNQPRRLFTPSAALAAPPPAPDAPRKRDRWLWIWPVVVIAAMAAFGQWLGPFGALLAGAGISGVLVLYIGAGVFPRPVHLAVAVAVCLVLIGVYLSYSLGFLSGRPVGSTSTPDIGELRDKAARGLVINVDGQVLRDVQLDGWQARGASMRGAVLEGAKLAGADLRGVNLRAARLRGADLRGADLAGADLGGADLSGACLRGANLAGAVLDKATVADAAIDAVVVSEEQIRQAASWPSTPPAAVTACSR</sequence>
<keyword evidence="2" id="KW-0472">Membrane</keyword>
<dbReference type="PANTHER" id="PTHR14136:SF17">
    <property type="entry name" value="BTB_POZ DOMAIN-CONTAINING PROTEIN KCTD9"/>
    <property type="match status" value="1"/>
</dbReference>
<comment type="caution">
    <text evidence="3">The sequence shown here is derived from an EMBL/GenBank/DDBJ whole genome shotgun (WGS) entry which is preliminary data.</text>
</comment>
<dbReference type="Pfam" id="PF00805">
    <property type="entry name" value="Pentapeptide"/>
    <property type="match status" value="2"/>
</dbReference>
<feature type="transmembrane region" description="Helical" evidence="2">
    <location>
        <begin position="113"/>
        <end position="134"/>
    </location>
</feature>
<evidence type="ECO:0000313" key="4">
    <source>
        <dbReference type="Proteomes" id="UP001141259"/>
    </source>
</evidence>
<gene>
    <name evidence="3" type="ORF">NZH93_01360</name>
</gene>